<dbReference type="EMBL" id="CP053085">
    <property type="protein sequence ID" value="QJR36053.1"/>
    <property type="molecule type" value="Genomic_DNA"/>
</dbReference>
<dbReference type="AlphaFoldDB" id="A0A6M4IMY5"/>
<accession>A0A6M4IMY5</accession>
<evidence type="ECO:0000256" key="1">
    <source>
        <dbReference type="ARBA" id="ARBA00004713"/>
    </source>
</evidence>
<dbReference type="KEGG" id="ggr:HKW67_11305"/>
<dbReference type="Gene3D" id="3.40.50.2000">
    <property type="entry name" value="Glycogen Phosphorylase B"/>
    <property type="match status" value="1"/>
</dbReference>
<comment type="catalytic activity">
    <reaction evidence="6 8">
        <text>lipid IVA (E. coli) + CMP-3-deoxy-beta-D-manno-octulosonate = alpha-Kdo-(2-&gt;6)-lipid IVA (E. coli) + CMP + H(+)</text>
        <dbReference type="Rhea" id="RHEA:28066"/>
        <dbReference type="ChEBI" id="CHEBI:15378"/>
        <dbReference type="ChEBI" id="CHEBI:58603"/>
        <dbReference type="ChEBI" id="CHEBI:60364"/>
        <dbReference type="ChEBI" id="CHEBI:60377"/>
        <dbReference type="ChEBI" id="CHEBI:85987"/>
        <dbReference type="EC" id="2.4.99.12"/>
    </reaction>
</comment>
<feature type="domain" description="3-deoxy-D-manno-octulosonic-acid transferase N-terminal" evidence="9">
    <location>
        <begin position="30"/>
        <end position="205"/>
    </location>
</feature>
<proteinExistence type="inferred from homology"/>
<dbReference type="GO" id="GO:0043842">
    <property type="term" value="F:Kdo transferase activity"/>
    <property type="evidence" value="ECO:0007669"/>
    <property type="project" value="UniProtKB-EC"/>
</dbReference>
<evidence type="ECO:0000256" key="3">
    <source>
        <dbReference type="ARBA" id="ARBA00019077"/>
    </source>
</evidence>
<comment type="function">
    <text evidence="8">Involved in lipopolysaccharide (LPS) biosynthesis. Catalyzes the transfer of 3-deoxy-D-manno-octulosonate (Kdo) residue(s) from CMP-Kdo to lipid IV(A), the tetraacyldisaccharide-1,4'-bisphosphate precursor of lipid A.</text>
</comment>
<dbReference type="EC" id="2.4.99.12" evidence="2 8"/>
<protein>
    <recommendedName>
        <fullName evidence="3 8">3-deoxy-D-manno-octulosonic acid transferase</fullName>
        <shortName evidence="8">Kdo transferase</shortName>
        <ecNumber evidence="2 8">2.4.99.12</ecNumber>
    </recommendedName>
    <alternativeName>
        <fullName evidence="5 8">Lipid IV(A) 3-deoxy-D-manno-octulosonic acid transferase</fullName>
    </alternativeName>
</protein>
<evidence type="ECO:0000256" key="4">
    <source>
        <dbReference type="ARBA" id="ARBA00022679"/>
    </source>
</evidence>
<keyword evidence="8" id="KW-0472">Membrane</keyword>
<dbReference type="RefSeq" id="WP_171225486.1">
    <property type="nucleotide sequence ID" value="NZ_CP053085.1"/>
</dbReference>
<feature type="active site" description="Proton acceptor" evidence="7">
    <location>
        <position position="56"/>
    </location>
</feature>
<dbReference type="UniPathway" id="UPA00958"/>
<evidence type="ECO:0000313" key="10">
    <source>
        <dbReference type="EMBL" id="QJR36053.1"/>
    </source>
</evidence>
<evidence type="ECO:0000256" key="5">
    <source>
        <dbReference type="ARBA" id="ARBA00031445"/>
    </source>
</evidence>
<dbReference type="InterPro" id="IPR038107">
    <property type="entry name" value="Glycos_transf_N_sf"/>
</dbReference>
<sequence length="422" mass="44705">MLAARLATQLAPASGSKLWRSLAARRGLLERITAASRAVRTPSRPLVWMHAPSVGEGLQARPVAHRLRALHPELQLAYTFFSPSAETFSASVGADITDYLPFDGRREADAMLDALQPSVLAFVKLDVWPTLVERATARGIPVALLSATLAPRSGRSGAMSRLLLHEAYSALEGVGAIDQANADRLVALGVRPDVLEVTGDTRFDQVWDRAQRVDERQPMLRALAGTRPTLVAGSTWPADEAVLLEAFARARRAESSLRLIIAPHEPTATHLGPIVAWALAAGVSCATLSLAESDRAASQSDVILVDRVGVLGDLYSLADVAFVGGGFHAAGLHSVIEPAAFGAPVLFGPGHDMSREAGLLISAGGARVVRDAGECEAALRTFTANSVARETAGAAARDLVQSELGATERSVRLVQRLLRARL</sequence>
<reference evidence="10 11" key="1">
    <citation type="submission" date="2020-05" db="EMBL/GenBank/DDBJ databases">
        <title>Complete genome sequence of Gemmatimonas greenlandica TET16.</title>
        <authorList>
            <person name="Zeng Y."/>
        </authorList>
    </citation>
    <scope>NUCLEOTIDE SEQUENCE [LARGE SCALE GENOMIC DNA]</scope>
    <source>
        <strain evidence="10 11">TET16</strain>
    </source>
</reference>
<keyword evidence="8" id="KW-1003">Cell membrane</keyword>
<comment type="pathway">
    <text evidence="1 8">Bacterial outer membrane biogenesis; LPS core biosynthesis.</text>
</comment>
<name>A0A6M4IMY5_9BACT</name>
<evidence type="ECO:0000256" key="8">
    <source>
        <dbReference type="RuleBase" id="RU365103"/>
    </source>
</evidence>
<dbReference type="Pfam" id="PF04413">
    <property type="entry name" value="Glycos_transf_N"/>
    <property type="match status" value="1"/>
</dbReference>
<dbReference type="GO" id="GO:0005886">
    <property type="term" value="C:plasma membrane"/>
    <property type="evidence" value="ECO:0007669"/>
    <property type="project" value="UniProtKB-SubCell"/>
</dbReference>
<dbReference type="Gene3D" id="3.40.50.11720">
    <property type="entry name" value="3-Deoxy-D-manno-octulosonic-acid transferase, N-terminal domain"/>
    <property type="match status" value="1"/>
</dbReference>
<dbReference type="SUPFAM" id="SSF53756">
    <property type="entry name" value="UDP-Glycosyltransferase/glycogen phosphorylase"/>
    <property type="match status" value="1"/>
</dbReference>
<dbReference type="GO" id="GO:0009245">
    <property type="term" value="P:lipid A biosynthetic process"/>
    <property type="evidence" value="ECO:0007669"/>
    <property type="project" value="TreeGrafter"/>
</dbReference>
<evidence type="ECO:0000313" key="11">
    <source>
        <dbReference type="Proteomes" id="UP000500938"/>
    </source>
</evidence>
<dbReference type="Proteomes" id="UP000500938">
    <property type="component" value="Chromosome"/>
</dbReference>
<dbReference type="PANTHER" id="PTHR42755:SF1">
    <property type="entry name" value="3-DEOXY-D-MANNO-OCTULOSONIC ACID TRANSFERASE, MITOCHONDRIAL-RELATED"/>
    <property type="match status" value="1"/>
</dbReference>
<organism evidence="10 11">
    <name type="scientific">Gemmatimonas groenlandica</name>
    <dbReference type="NCBI Taxonomy" id="2732249"/>
    <lineage>
        <taxon>Bacteria</taxon>
        <taxon>Pseudomonadati</taxon>
        <taxon>Gemmatimonadota</taxon>
        <taxon>Gemmatimonadia</taxon>
        <taxon>Gemmatimonadales</taxon>
        <taxon>Gemmatimonadaceae</taxon>
        <taxon>Gemmatimonas</taxon>
    </lineage>
</organism>
<evidence type="ECO:0000256" key="2">
    <source>
        <dbReference type="ARBA" id="ARBA00012621"/>
    </source>
</evidence>
<dbReference type="GO" id="GO:0009244">
    <property type="term" value="P:lipopolysaccharide core region biosynthetic process"/>
    <property type="evidence" value="ECO:0007669"/>
    <property type="project" value="UniProtKB-UniRule"/>
</dbReference>
<dbReference type="InterPro" id="IPR039901">
    <property type="entry name" value="Kdotransferase"/>
</dbReference>
<comment type="similarity">
    <text evidence="8">Belongs to the glycosyltransferase group 1 family.</text>
</comment>
<dbReference type="PANTHER" id="PTHR42755">
    <property type="entry name" value="3-DEOXY-MANNO-OCTULOSONATE CYTIDYLYLTRANSFERASE"/>
    <property type="match status" value="1"/>
</dbReference>
<evidence type="ECO:0000256" key="7">
    <source>
        <dbReference type="PIRSR" id="PIRSR639901-1"/>
    </source>
</evidence>
<evidence type="ECO:0000256" key="6">
    <source>
        <dbReference type="ARBA" id="ARBA00049183"/>
    </source>
</evidence>
<keyword evidence="8" id="KW-0448">Lipopolysaccharide biosynthesis</keyword>
<comment type="subcellular location">
    <subcellularLocation>
        <location evidence="8">Cell membrane</location>
    </subcellularLocation>
</comment>
<keyword evidence="4 8" id="KW-0808">Transferase</keyword>
<gene>
    <name evidence="10" type="ORF">HKW67_11305</name>
</gene>
<dbReference type="InterPro" id="IPR007507">
    <property type="entry name" value="Glycos_transf_N"/>
</dbReference>
<keyword evidence="11" id="KW-1185">Reference proteome</keyword>
<evidence type="ECO:0000259" key="9">
    <source>
        <dbReference type="Pfam" id="PF04413"/>
    </source>
</evidence>